<dbReference type="Gene3D" id="3.40.50.300">
    <property type="entry name" value="P-loop containing nucleotide triphosphate hydrolases"/>
    <property type="match status" value="2"/>
</dbReference>
<protein>
    <submittedName>
        <fullName evidence="2">P-loop containing nucleoside triphosphate hydrolase protein</fullName>
    </submittedName>
</protein>
<dbReference type="InterPro" id="IPR027417">
    <property type="entry name" value="P-loop_NTPase"/>
</dbReference>
<evidence type="ECO:0000313" key="2">
    <source>
        <dbReference type="EMBL" id="KAL2818435.1"/>
    </source>
</evidence>
<dbReference type="GO" id="GO:0016787">
    <property type="term" value="F:hydrolase activity"/>
    <property type="evidence" value="ECO:0007669"/>
    <property type="project" value="UniProtKB-KW"/>
</dbReference>
<gene>
    <name evidence="2" type="ORF">BDW59DRAFT_128365</name>
</gene>
<comment type="caution">
    <text evidence="2">The sequence shown here is derived from an EMBL/GenBank/DDBJ whole genome shotgun (WGS) entry which is preliminary data.</text>
</comment>
<evidence type="ECO:0000259" key="1">
    <source>
        <dbReference type="Pfam" id="PF00485"/>
    </source>
</evidence>
<name>A0ABR4HSH2_9EURO</name>
<feature type="domain" description="Phosphoribulokinase/uridine kinase" evidence="1">
    <location>
        <begin position="30"/>
        <end position="177"/>
    </location>
</feature>
<dbReference type="InterPro" id="IPR006083">
    <property type="entry name" value="PRK/URK"/>
</dbReference>
<organism evidence="2 3">
    <name type="scientific">Aspergillus cavernicola</name>
    <dbReference type="NCBI Taxonomy" id="176166"/>
    <lineage>
        <taxon>Eukaryota</taxon>
        <taxon>Fungi</taxon>
        <taxon>Dikarya</taxon>
        <taxon>Ascomycota</taxon>
        <taxon>Pezizomycotina</taxon>
        <taxon>Eurotiomycetes</taxon>
        <taxon>Eurotiomycetidae</taxon>
        <taxon>Eurotiales</taxon>
        <taxon>Aspergillaceae</taxon>
        <taxon>Aspergillus</taxon>
        <taxon>Aspergillus subgen. Nidulantes</taxon>
    </lineage>
</organism>
<proteinExistence type="predicted"/>
<reference evidence="2 3" key="1">
    <citation type="submission" date="2024-07" db="EMBL/GenBank/DDBJ databases">
        <title>Section-level genome sequencing and comparative genomics of Aspergillus sections Usti and Cavernicolus.</title>
        <authorList>
            <consortium name="Lawrence Berkeley National Laboratory"/>
            <person name="Nybo J.L."/>
            <person name="Vesth T.C."/>
            <person name="Theobald S."/>
            <person name="Frisvad J.C."/>
            <person name="Larsen T.O."/>
            <person name="Kjaerboelling I."/>
            <person name="Rothschild-Mancinelli K."/>
            <person name="Lyhne E.K."/>
            <person name="Kogle M.E."/>
            <person name="Barry K."/>
            <person name="Clum A."/>
            <person name="Na H."/>
            <person name="Ledsgaard L."/>
            <person name="Lin J."/>
            <person name="Lipzen A."/>
            <person name="Kuo A."/>
            <person name="Riley R."/>
            <person name="Mondo S."/>
            <person name="LaButti K."/>
            <person name="Haridas S."/>
            <person name="Pangalinan J."/>
            <person name="Salamov A.A."/>
            <person name="Simmons B.A."/>
            <person name="Magnuson J.K."/>
            <person name="Chen J."/>
            <person name="Drula E."/>
            <person name="Henrissat B."/>
            <person name="Wiebenga A."/>
            <person name="Lubbers R.J."/>
            <person name="Gomes A.C."/>
            <person name="Makela M.R."/>
            <person name="Stajich J."/>
            <person name="Grigoriev I.V."/>
            <person name="Mortensen U.H."/>
            <person name="De vries R.P."/>
            <person name="Baker S.E."/>
            <person name="Andersen M.R."/>
        </authorList>
    </citation>
    <scope>NUCLEOTIDE SEQUENCE [LARGE SCALE GENOMIC DNA]</scope>
    <source>
        <strain evidence="2 3">CBS 600.67</strain>
    </source>
</reference>
<dbReference type="Pfam" id="PF00485">
    <property type="entry name" value="PRK"/>
    <property type="match status" value="1"/>
</dbReference>
<dbReference type="SUPFAM" id="SSF52540">
    <property type="entry name" value="P-loop containing nucleoside triphosphate hydrolases"/>
    <property type="match status" value="1"/>
</dbReference>
<dbReference type="PANTHER" id="PTHR10285">
    <property type="entry name" value="URIDINE KINASE"/>
    <property type="match status" value="1"/>
</dbReference>
<dbReference type="EMBL" id="JBFXLS010000084">
    <property type="protein sequence ID" value="KAL2818435.1"/>
    <property type="molecule type" value="Genomic_DNA"/>
</dbReference>
<sequence length="230" mass="25465">MEEVYQNLVSRALYVCQYHQSEGPPSKRVIIALSGPPGSGKSTIAATVVSRLNSLANRPFAIALPMDGFHYPKKYLSSLPNHEEAYARRGAHWTFDAAGVLHLVKALHLSKTNERETILAPHFDHAIGDPVEGAISVSPEVSLVILEGNYLAYDVAPWSEIANFVDDTWFVKVEAEVMKGRIAKRHLQSGIERTWEDAIRRAEDNDIPNGVELQANLIQPAMVVQSVDEL</sequence>
<keyword evidence="3" id="KW-1185">Reference proteome</keyword>
<evidence type="ECO:0000313" key="3">
    <source>
        <dbReference type="Proteomes" id="UP001610335"/>
    </source>
</evidence>
<dbReference type="Proteomes" id="UP001610335">
    <property type="component" value="Unassembled WGS sequence"/>
</dbReference>
<keyword evidence="2" id="KW-0378">Hydrolase</keyword>
<accession>A0ABR4HSH2</accession>